<gene>
    <name evidence="2" type="ORF">NNJEOMEG_02550</name>
</gene>
<feature type="signal peptide" evidence="1">
    <location>
        <begin position="1"/>
        <end position="22"/>
    </location>
</feature>
<proteinExistence type="predicted"/>
<evidence type="ECO:0000313" key="3">
    <source>
        <dbReference type="Proteomes" id="UP000494245"/>
    </source>
</evidence>
<dbReference type="Proteomes" id="UP000494245">
    <property type="component" value="Unassembled WGS sequence"/>
</dbReference>
<comment type="caution">
    <text evidence="2">The sequence shown here is derived from an EMBL/GenBank/DDBJ whole genome shotgun (WGS) entry which is preliminary data.</text>
</comment>
<reference evidence="2 3" key="1">
    <citation type="submission" date="2020-04" db="EMBL/GenBank/DDBJ databases">
        <authorList>
            <consortium name="Desulfovibrio sp. FSS-1 genome sequencing consortium"/>
            <person name="Shimoshige H."/>
            <person name="Kobayashi H."/>
            <person name="Maekawa T."/>
        </authorList>
    </citation>
    <scope>NUCLEOTIDE SEQUENCE [LARGE SCALE GENOMIC DNA]</scope>
    <source>
        <strain evidence="2 3">SIID29052-01</strain>
    </source>
</reference>
<keyword evidence="1" id="KW-0732">Signal</keyword>
<accession>A0A6V8LQA9</accession>
<evidence type="ECO:0008006" key="4">
    <source>
        <dbReference type="Google" id="ProtNLM"/>
    </source>
</evidence>
<evidence type="ECO:0000256" key="1">
    <source>
        <dbReference type="SAM" id="SignalP"/>
    </source>
</evidence>
<protein>
    <recommendedName>
        <fullName evidence="4">Lipoprotein</fullName>
    </recommendedName>
</protein>
<sequence>MRHAHVLTLLAVLVCTPAASRAALTQEQAAPLLLAWIAAQQPGLTTGCLKAVSSQYKNGGFTVTVEAQACGPQAQEAAGQWRIDALTTEVFKARPDGRFAVPPQAQGRPAWVNTAVLAGREASLPPKARVIEATPVPGVQGRAYVLWMDDPKRQEHPRDEEYTCPDYSRGSSWSGPARLSLVDVGTGATRNTLKIADPLEDRDTFDLPWRIPAGPEFAYFVPEPAGKDRAGRPEILRLRDLDGDGQAREFHLSSAGNCMLMLSSVFGYDAARDEAVQYPVDLAVRRDKAAPKASETTWLNFWPLRKEPGPNGWRWEVDTRGRAGCLERFAVRPVREARRFQGELSVQQCEPGD</sequence>
<name>A0A6V8LQA9_9BACT</name>
<organism evidence="2 3">
    <name type="scientific">Fundidesulfovibrio magnetotacticus</name>
    <dbReference type="NCBI Taxonomy" id="2730080"/>
    <lineage>
        <taxon>Bacteria</taxon>
        <taxon>Pseudomonadati</taxon>
        <taxon>Thermodesulfobacteriota</taxon>
        <taxon>Desulfovibrionia</taxon>
        <taxon>Desulfovibrionales</taxon>
        <taxon>Desulfovibrionaceae</taxon>
        <taxon>Fundidesulfovibrio</taxon>
    </lineage>
</organism>
<dbReference type="EMBL" id="BLTE01000011">
    <property type="protein sequence ID" value="GFK94703.1"/>
    <property type="molecule type" value="Genomic_DNA"/>
</dbReference>
<keyword evidence="3" id="KW-1185">Reference proteome</keyword>
<dbReference type="AlphaFoldDB" id="A0A6V8LQA9"/>
<reference evidence="2 3" key="2">
    <citation type="submission" date="2020-05" db="EMBL/GenBank/DDBJ databases">
        <title>Draft genome sequence of Desulfovibrio sp. strainFSS-1.</title>
        <authorList>
            <person name="Shimoshige H."/>
            <person name="Kobayashi H."/>
            <person name="Maekawa T."/>
        </authorList>
    </citation>
    <scope>NUCLEOTIDE SEQUENCE [LARGE SCALE GENOMIC DNA]</scope>
    <source>
        <strain evidence="2 3">SIID29052-01</strain>
    </source>
</reference>
<evidence type="ECO:0000313" key="2">
    <source>
        <dbReference type="EMBL" id="GFK94703.1"/>
    </source>
</evidence>
<feature type="chain" id="PRO_5028860400" description="Lipoprotein" evidence="1">
    <location>
        <begin position="23"/>
        <end position="353"/>
    </location>
</feature>
<dbReference type="RefSeq" id="WP_173085023.1">
    <property type="nucleotide sequence ID" value="NZ_BLTE01000011.1"/>
</dbReference>